<dbReference type="Proteomes" id="UP000822688">
    <property type="component" value="Chromosome 10"/>
</dbReference>
<gene>
    <name evidence="1" type="ORF">KC19_10G113200</name>
</gene>
<comment type="caution">
    <text evidence="1">The sequence shown here is derived from an EMBL/GenBank/DDBJ whole genome shotgun (WGS) entry which is preliminary data.</text>
</comment>
<protein>
    <submittedName>
        <fullName evidence="1">Uncharacterized protein</fullName>
    </submittedName>
</protein>
<accession>A0A8T0GMU5</accession>
<dbReference type="AlphaFoldDB" id="A0A8T0GMU5"/>
<evidence type="ECO:0000313" key="1">
    <source>
        <dbReference type="EMBL" id="KAG0559544.1"/>
    </source>
</evidence>
<proteinExistence type="predicted"/>
<name>A0A8T0GMU5_CERPU</name>
<evidence type="ECO:0000313" key="2">
    <source>
        <dbReference type="Proteomes" id="UP000822688"/>
    </source>
</evidence>
<sequence length="78" mass="8785">MTRRKSHTCTPPKCGDHYPGLGEDSDAVRHDHGISALAPWRFPAVMRQHGKRLARSSKGFRLLRNACNFITKRCLPGD</sequence>
<organism evidence="1 2">
    <name type="scientific">Ceratodon purpureus</name>
    <name type="common">Fire moss</name>
    <name type="synonym">Dicranum purpureum</name>
    <dbReference type="NCBI Taxonomy" id="3225"/>
    <lineage>
        <taxon>Eukaryota</taxon>
        <taxon>Viridiplantae</taxon>
        <taxon>Streptophyta</taxon>
        <taxon>Embryophyta</taxon>
        <taxon>Bryophyta</taxon>
        <taxon>Bryophytina</taxon>
        <taxon>Bryopsida</taxon>
        <taxon>Dicranidae</taxon>
        <taxon>Pseudoditrichales</taxon>
        <taxon>Ditrichaceae</taxon>
        <taxon>Ceratodon</taxon>
    </lineage>
</organism>
<dbReference type="EMBL" id="CM026431">
    <property type="protein sequence ID" value="KAG0559544.1"/>
    <property type="molecule type" value="Genomic_DNA"/>
</dbReference>
<reference evidence="1" key="1">
    <citation type="submission" date="2020-06" db="EMBL/GenBank/DDBJ databases">
        <title>WGS assembly of Ceratodon purpureus strain R40.</title>
        <authorList>
            <person name="Carey S.B."/>
            <person name="Jenkins J."/>
            <person name="Shu S."/>
            <person name="Lovell J.T."/>
            <person name="Sreedasyam A."/>
            <person name="Maumus F."/>
            <person name="Tiley G.P."/>
            <person name="Fernandez-Pozo N."/>
            <person name="Barry K."/>
            <person name="Chen C."/>
            <person name="Wang M."/>
            <person name="Lipzen A."/>
            <person name="Daum C."/>
            <person name="Saski C.A."/>
            <person name="Payton A.C."/>
            <person name="Mcbreen J.C."/>
            <person name="Conrad R.E."/>
            <person name="Kollar L.M."/>
            <person name="Olsson S."/>
            <person name="Huttunen S."/>
            <person name="Landis J.B."/>
            <person name="Wickett N.J."/>
            <person name="Johnson M.G."/>
            <person name="Rensing S.A."/>
            <person name="Grimwood J."/>
            <person name="Schmutz J."/>
            <person name="Mcdaniel S.F."/>
        </authorList>
    </citation>
    <scope>NUCLEOTIDE SEQUENCE</scope>
    <source>
        <strain evidence="1">R40</strain>
    </source>
</reference>
<keyword evidence="2" id="KW-1185">Reference proteome</keyword>